<organism evidence="5 6">
    <name type="scientific">Phytoactinopolyspora halophila</name>
    <dbReference type="NCBI Taxonomy" id="1981511"/>
    <lineage>
        <taxon>Bacteria</taxon>
        <taxon>Bacillati</taxon>
        <taxon>Actinomycetota</taxon>
        <taxon>Actinomycetes</taxon>
        <taxon>Jiangellales</taxon>
        <taxon>Jiangellaceae</taxon>
        <taxon>Phytoactinopolyspora</taxon>
    </lineage>
</organism>
<keyword evidence="6" id="KW-1185">Reference proteome</keyword>
<dbReference type="EMBL" id="QMIG01000008">
    <property type="protein sequence ID" value="RAW14719.1"/>
    <property type="molecule type" value="Genomic_DNA"/>
</dbReference>
<keyword evidence="4" id="KW-0472">Membrane</keyword>
<keyword evidence="4" id="KW-0812">Transmembrane</keyword>
<evidence type="ECO:0000256" key="1">
    <source>
        <dbReference type="ARBA" id="ARBA00023015"/>
    </source>
</evidence>
<protein>
    <recommendedName>
        <fullName evidence="7">Zinc-finger domain-containing protein</fullName>
    </recommendedName>
</protein>
<evidence type="ECO:0000313" key="6">
    <source>
        <dbReference type="Proteomes" id="UP000250462"/>
    </source>
</evidence>
<feature type="transmembrane region" description="Helical" evidence="4">
    <location>
        <begin position="107"/>
        <end position="125"/>
    </location>
</feature>
<dbReference type="InterPro" id="IPR041916">
    <property type="entry name" value="Anti_sigma_zinc_sf"/>
</dbReference>
<dbReference type="RefSeq" id="WP_112258324.1">
    <property type="nucleotide sequence ID" value="NZ_QMIG01000008.1"/>
</dbReference>
<evidence type="ECO:0000256" key="3">
    <source>
        <dbReference type="SAM" id="MobiDB-lite"/>
    </source>
</evidence>
<sequence length="263" mass="27489">MTHTDWHPSAHVLAELAEDALIGDEHSDVQAHVRACGACQEVLAQLTEVTRMLRSAPAELPVPTDVSTRLEEALAEVDGGAEKDHSATVTALADRPVAWFRRRLPQALAAAAAVAVLGVVGYAALIDDESPVDVAADDAAGQNDAEEPVTADGDMDEASPEGAEARQEDVTTNEEQEESSANVMADEAAESAVLDVWERETEVAPGCGRELAEELGLELVGSTQVDEEIVVVLEDDGTLNGWTVSSCTAVDAVGPLTSGIAVD</sequence>
<keyword evidence="4" id="KW-1133">Transmembrane helix</keyword>
<keyword evidence="2" id="KW-0804">Transcription</keyword>
<gene>
    <name evidence="5" type="ORF">DPM12_10735</name>
</gene>
<name>A0A329QSR4_9ACTN</name>
<feature type="region of interest" description="Disordered" evidence="3">
    <location>
        <begin position="138"/>
        <end position="185"/>
    </location>
</feature>
<evidence type="ECO:0008006" key="7">
    <source>
        <dbReference type="Google" id="ProtNLM"/>
    </source>
</evidence>
<feature type="compositionally biased region" description="Acidic residues" evidence="3">
    <location>
        <begin position="144"/>
        <end position="159"/>
    </location>
</feature>
<evidence type="ECO:0000256" key="2">
    <source>
        <dbReference type="ARBA" id="ARBA00023163"/>
    </source>
</evidence>
<comment type="caution">
    <text evidence="5">The sequence shown here is derived from an EMBL/GenBank/DDBJ whole genome shotgun (WGS) entry which is preliminary data.</text>
</comment>
<dbReference type="Gene3D" id="1.10.10.1320">
    <property type="entry name" value="Anti-sigma factor, zinc-finger domain"/>
    <property type="match status" value="1"/>
</dbReference>
<reference evidence="5 6" key="1">
    <citation type="submission" date="2018-06" db="EMBL/GenBank/DDBJ databases">
        <title>Phytoactinopolyspora halophila sp. nov., a novel halophilic actinomycete isolated from a saline soil in China.</title>
        <authorList>
            <person name="Tang S.-K."/>
        </authorList>
    </citation>
    <scope>NUCLEOTIDE SEQUENCE [LARGE SCALE GENOMIC DNA]</scope>
    <source>
        <strain evidence="5 6">YIM 96934</strain>
    </source>
</reference>
<keyword evidence="1" id="KW-0805">Transcription regulation</keyword>
<dbReference type="Proteomes" id="UP000250462">
    <property type="component" value="Unassembled WGS sequence"/>
</dbReference>
<accession>A0A329QSR4</accession>
<evidence type="ECO:0000313" key="5">
    <source>
        <dbReference type="EMBL" id="RAW14719.1"/>
    </source>
</evidence>
<dbReference type="OrthoDB" id="5185837at2"/>
<dbReference type="AlphaFoldDB" id="A0A329QSR4"/>
<proteinExistence type="predicted"/>
<evidence type="ECO:0000256" key="4">
    <source>
        <dbReference type="SAM" id="Phobius"/>
    </source>
</evidence>